<dbReference type="NCBIfam" id="NF037995">
    <property type="entry name" value="TRAP_S1"/>
    <property type="match status" value="1"/>
</dbReference>
<dbReference type="GO" id="GO:0055085">
    <property type="term" value="P:transmembrane transport"/>
    <property type="evidence" value="ECO:0007669"/>
    <property type="project" value="InterPro"/>
</dbReference>
<name>A0AAE3WIU4_9RHOB</name>
<dbReference type="GO" id="GO:0042597">
    <property type="term" value="C:periplasmic space"/>
    <property type="evidence" value="ECO:0007669"/>
    <property type="project" value="UniProtKB-SubCell"/>
</dbReference>
<accession>A0AAE3WIU4</accession>
<dbReference type="EMBL" id="JANHAX010000010">
    <property type="protein sequence ID" value="MDQ2092425.1"/>
    <property type="molecule type" value="Genomic_DNA"/>
</dbReference>
<proteinExistence type="predicted"/>
<feature type="chain" id="PRO_5042191424" evidence="4">
    <location>
        <begin position="27"/>
        <end position="345"/>
    </location>
</feature>
<dbReference type="InterPro" id="IPR018389">
    <property type="entry name" value="DctP_fam"/>
</dbReference>
<dbReference type="CDD" id="cd13665">
    <property type="entry name" value="PBP2_TRAP_Dctp3_4"/>
    <property type="match status" value="1"/>
</dbReference>
<dbReference type="AlphaFoldDB" id="A0AAE3WIU4"/>
<evidence type="ECO:0000313" key="5">
    <source>
        <dbReference type="EMBL" id="MDQ2092425.1"/>
    </source>
</evidence>
<dbReference type="InterPro" id="IPR006311">
    <property type="entry name" value="TAT_signal"/>
</dbReference>
<dbReference type="PANTHER" id="PTHR33376:SF15">
    <property type="entry name" value="BLL6794 PROTEIN"/>
    <property type="match status" value="1"/>
</dbReference>
<keyword evidence="2 4" id="KW-0732">Signal</keyword>
<keyword evidence="6" id="KW-1185">Reference proteome</keyword>
<reference evidence="5" key="2">
    <citation type="submission" date="2023-02" db="EMBL/GenBank/DDBJ databases">
        <title>'Rhodoalgimonas zhirmunskyi' gen. nov., isolated from a red alga.</title>
        <authorList>
            <person name="Nedashkovskaya O.I."/>
            <person name="Otstavnykh N.Y."/>
            <person name="Bystritskaya E.P."/>
            <person name="Balabanova L.A."/>
            <person name="Isaeva M.P."/>
        </authorList>
    </citation>
    <scope>NUCLEOTIDE SEQUENCE</scope>
    <source>
        <strain evidence="5">KCTC 52189</strain>
    </source>
</reference>
<evidence type="ECO:0000256" key="2">
    <source>
        <dbReference type="ARBA" id="ARBA00022729"/>
    </source>
</evidence>
<dbReference type="RefSeq" id="WP_306737735.1">
    <property type="nucleotide sequence ID" value="NZ_JANHAX010000010.1"/>
</dbReference>
<protein>
    <submittedName>
        <fullName evidence="5">TRAP transporter substrate-binding protein</fullName>
    </submittedName>
</protein>
<evidence type="ECO:0000313" key="6">
    <source>
        <dbReference type="Proteomes" id="UP001226762"/>
    </source>
</evidence>
<dbReference type="PROSITE" id="PS51318">
    <property type="entry name" value="TAT"/>
    <property type="match status" value="1"/>
</dbReference>
<keyword evidence="3" id="KW-0574">Periplasm</keyword>
<organism evidence="5 6">
    <name type="scientific">Marimonas arenosa</name>
    <dbReference type="NCBI Taxonomy" id="1795305"/>
    <lineage>
        <taxon>Bacteria</taxon>
        <taxon>Pseudomonadati</taxon>
        <taxon>Pseudomonadota</taxon>
        <taxon>Alphaproteobacteria</taxon>
        <taxon>Rhodobacterales</taxon>
        <taxon>Paracoccaceae</taxon>
        <taxon>Marimonas</taxon>
    </lineage>
</organism>
<evidence type="ECO:0000256" key="3">
    <source>
        <dbReference type="ARBA" id="ARBA00022764"/>
    </source>
</evidence>
<sequence length="345" mass="37034">MKRRSLIRTAAAAALALGVSAPMAAAQDVTLRLHQFLPPPATVPKHILKPWATRVEEAASGKLKIEHYDAMALGGKPPHLMDQAIDGVADIVMTVVGYTPGRFPKTEVFELPFMMTDPVATSKAFQELVETDLQNGEYKDVKVLGAWVHGPGVIHTAQGVSKLEDMSGLKLRGPTRVINDMLKELGATPVGMPLPAIPEALSKGVVSGTVIPWEVTPAIKLSELVKNHTEFTGDEALYTATIIMVMNKAKYDSLPGNIRAAIDAESGLKLAEFAAQVMYNHDKPGRDIAENAGNKIVQLSTEEVARFKAASQPVIARWVAEMEGKGIDGNALIEQAKALIEKHGG</sequence>
<reference evidence="5" key="1">
    <citation type="submission" date="2022-07" db="EMBL/GenBank/DDBJ databases">
        <authorList>
            <person name="Otstavnykh N."/>
            <person name="Isaeva M."/>
            <person name="Bystritskaya E."/>
        </authorList>
    </citation>
    <scope>NUCLEOTIDE SEQUENCE</scope>
    <source>
        <strain evidence="5">KCTC 52189</strain>
    </source>
</reference>
<gene>
    <name evidence="5" type="ORF">NO357_21175</name>
</gene>
<evidence type="ECO:0000256" key="4">
    <source>
        <dbReference type="SAM" id="SignalP"/>
    </source>
</evidence>
<comment type="caution">
    <text evidence="5">The sequence shown here is derived from an EMBL/GenBank/DDBJ whole genome shotgun (WGS) entry which is preliminary data.</text>
</comment>
<comment type="subcellular location">
    <subcellularLocation>
        <location evidence="1">Periplasm</location>
    </subcellularLocation>
</comment>
<dbReference type="Proteomes" id="UP001226762">
    <property type="component" value="Unassembled WGS sequence"/>
</dbReference>
<dbReference type="Gene3D" id="3.40.190.170">
    <property type="entry name" value="Bacterial extracellular solute-binding protein, family 7"/>
    <property type="match status" value="1"/>
</dbReference>
<dbReference type="InterPro" id="IPR038404">
    <property type="entry name" value="TRAP_DctP_sf"/>
</dbReference>
<dbReference type="Pfam" id="PF03480">
    <property type="entry name" value="DctP"/>
    <property type="match status" value="1"/>
</dbReference>
<evidence type="ECO:0000256" key="1">
    <source>
        <dbReference type="ARBA" id="ARBA00004418"/>
    </source>
</evidence>
<feature type="signal peptide" evidence="4">
    <location>
        <begin position="1"/>
        <end position="26"/>
    </location>
</feature>
<dbReference type="PANTHER" id="PTHR33376">
    <property type="match status" value="1"/>
</dbReference>